<evidence type="ECO:0000256" key="2">
    <source>
        <dbReference type="ARBA" id="ARBA00022723"/>
    </source>
</evidence>
<dbReference type="Pfam" id="PF13832">
    <property type="entry name" value="zf-HC5HC2H_2"/>
    <property type="match status" value="1"/>
</dbReference>
<dbReference type="EMBL" id="JANPWB010000014">
    <property type="protein sequence ID" value="KAJ1096666.1"/>
    <property type="molecule type" value="Genomic_DNA"/>
</dbReference>
<keyword evidence="8" id="KW-1185">Reference proteome</keyword>
<feature type="compositionally biased region" description="Polar residues" evidence="5">
    <location>
        <begin position="286"/>
        <end position="329"/>
    </location>
</feature>
<dbReference type="Proteomes" id="UP001066276">
    <property type="component" value="Chromosome 10"/>
</dbReference>
<proteinExistence type="predicted"/>
<feature type="region of interest" description="Disordered" evidence="5">
    <location>
        <begin position="423"/>
        <end position="525"/>
    </location>
</feature>
<sequence length="2400" mass="264699">MQSFRERCGFHSNQQNFQTPSQEPARLENYRHQSQPGLNCERQRLLAKDYYNQQSFPGYENSAVDKYHRGNKQVPGQQLQVRPTFPAYAGVQENSAYQAQYSGEEGLQNWGSPQQALAAGVAKYEETMMKKTAVPADGRPYQEQAAQLPFQAHPLHLPQQQQQQQQAAVAYSKLQRQKIQSDVSSFPQNTHFSQHSQSFPPSSTYSSVQGHSIHTYKSCSAPSTQQQERPLASANMATGQRVQALHGFQPNRISYEQQQSLQGRHHAQETLHYQNLSKYQHYNQQSQTYCQSDTPVRTPDQYYQTFSPNSNHSPARSVGRSPSYSSTPSPLMPNLENFQYNQQSLNTGAFQAAITDHSHYMPLLNPSPTDTSSPDHSTGKCKNLQKDKLADNILSDLSLQSLSALTSQVENISNTVQQLLLSKSGMPQKKSIKNPARTPEQRKGQHCSPENNTYSMDQMGTPVSDTLGTPQSAHNEAQDTDYLSGSEDPLERGYLFCDPSRSPARAKHNKMKPESLSTCSVTSPDNMSVKSDDSFQSINATLPLDTFAKYVSSDGDCPRLLMSQDELSSEIIALQDAINSEKTDKDWEMKLQTCNVRSATVGERYKIVEPCMKNSMKEIDAAKPSKEPSKSPFNLENNRTCMDPTTKGTWPNPEDSSALNETLKLNKNAVRNTCTDFGIEKFESTRADYSTAESKKTHPVGNTLAYNSNNIIPSATSSASYSCYSNSVANCVSNSMPSSMPTKSTETFGWLDKSINESCQRWKELEMSLNSSDPEKDLFQSKLIMPDKEQESACPDKQQTHKNKCGEKLNKKNEITEEEEEAMRFLNDTKADTERWLEDARNCSADSEFQDISLIGSPDVKVSDLEQGEYSPLCDISSPERKSMMEDAASLRSTEKAPVVASEESPESTIEHVATDANKNPVRTPHLTSQSVMLLGPVIGTESKVKSWFGSSLPHIEDEEEVNTDEGADKQADTVVSDESLAQELNSQIVPESILKMNIEDLSKNRGHHSTEVLAHRLEVSKSKEITEDQSANIHMFVNVPTQSTALGCETQSLSKLVHITTPEEKVNQETNAHAPPEHITYIQDPNESLSQTVTIQVPLKNVDRQVHIQIGKEHVDEKHKQTIDSIVPLKSMSQSTHTWTSIKTPLKTTEIGTSSEKSCQTSVKNSVTTNSENMLQTTDVLTPIKSDNQLAELQTSMENVAQTGHTQAGVKSKQKMVNIQGPTENVDETILIPPSKIGEQTADLPSPMKNLQQTDDIQAPIEHAHPTGNCKSPLKLMHQTIATQASVEIVHQATDIQAVTKTVPQTSSVQVLMKSVPHTSHVQTPVDIKDKKAILQGSVESVGQTTNIQASQERFDQSETQERVRKSVQQTSYLHAPMDDVIPKVSHSTPEGKLHHKDVLQEPMKRAAQINKLTDPTDSTDKCRKLQAAVENEHQIDSQQVYMESDHQLDDLHGKIESVHQIDSVQSTVETIDQTTSIHIPSESVHETDNLQAVTKSMDQTVSSQTPTEIVDQITDIQASVECVVKMVPIQAAKESVEQMMLVPSPVESIDNSLHVQAPSLSVIDPPVRMCTRSFTAMAEPREVEHNEGKRVKRGARGLKRKAVLQNEWQDVAPLQEAHQTSGNDFLAVSPQQGGDSFIQKAKDNDDQHLTSRNQRSMILRSRTKVQDLFHMKRRHGKRATEVMLKNCKVAKRLGANRRLPSNVFKLACHGAEKMEEGSKVPKIPKSNISGKATKRALLSLKRKSTLISPIPANKRNLMLRRNTKQQKQGPPPRLFKKSPLLQRENKLPTAALKNASVKGPRAGLRIPSRVGRPGGQKTKVLPPRKGRGLKLESIVQKIASPHLKKLPGTAAAAASSAHDDPLSLSPSDRALRNTSACSAAGDAGRASGGQAPAQRSPAAEQLCRNANRPLKGKPGPAKRLFPESSEGEACSSPEAGFSMGIRSMATESPGTRSRKGRPAAGRGLAADSQPPPACRSPSAARPPDKMERPEAQDSSDEEDEETEGKLSQGRGRKRASHATFNGYSKRQRKGLSAGKAKKSKAKSRKSRAKRRRRQAQAPIVAPTEPEIRLKYLSCKPLQRGEGRVKPFAPYVQVERKDAFSTVCTVINSLAEELTLHQVECSTLTGTASTTGAVRPALPCSSAMKLGPIVTKALPVSCLLCCLCRNPSNHKDLGDLCGPYYPEDYLPKKKTRLKEKITKAEVLGELPLLPPSRTPRANESSYLASIAGKQTELDGVATDPAKQTLRSSTRGLCRKLHNCYCCDKRAEGDEPEKSRRHQCSKAPVSSPSQDLAPEMQEHWVHEACVIWTRGVYLVGGKLYGLQEASDMAAKVVCPGCQQAGASITCCHKGCAQTYHFTCAIDAGNQYFTSSAKRWQLKIALLPAGISSIMSEEDKEFVEP</sequence>
<feature type="compositionally biased region" description="Low complexity" evidence="5">
    <location>
        <begin position="1877"/>
        <end position="1893"/>
    </location>
</feature>
<comment type="caution">
    <text evidence="7">The sequence shown here is derived from an EMBL/GenBank/DDBJ whole genome shotgun (WGS) entry which is preliminary data.</text>
</comment>
<feature type="domain" description="PHD-type" evidence="6">
    <location>
        <begin position="2257"/>
        <end position="2378"/>
    </location>
</feature>
<feature type="compositionally biased region" description="Acidic residues" evidence="5">
    <location>
        <begin position="1995"/>
        <end position="2004"/>
    </location>
</feature>
<dbReference type="InterPro" id="IPR052440">
    <property type="entry name" value="Trans_Reg/Chrom_Remod"/>
</dbReference>
<dbReference type="GO" id="GO:0008270">
    <property type="term" value="F:zinc ion binding"/>
    <property type="evidence" value="ECO:0007669"/>
    <property type="project" value="UniProtKB-KW"/>
</dbReference>
<feature type="compositionally biased region" description="Polar residues" evidence="5">
    <location>
        <begin position="515"/>
        <end position="525"/>
    </location>
</feature>
<feature type="compositionally biased region" description="Basic residues" evidence="5">
    <location>
        <begin position="2027"/>
        <end position="2056"/>
    </location>
</feature>
<feature type="region of interest" description="Disordered" evidence="5">
    <location>
        <begin position="621"/>
        <end position="640"/>
    </location>
</feature>
<dbReference type="GO" id="GO:0032922">
    <property type="term" value="P:circadian regulation of gene expression"/>
    <property type="evidence" value="ECO:0007669"/>
    <property type="project" value="TreeGrafter"/>
</dbReference>
<protein>
    <recommendedName>
        <fullName evidence="6">PHD-type domain-containing protein</fullName>
    </recommendedName>
</protein>
<dbReference type="PANTHER" id="PTHR14955">
    <property type="entry name" value="RETINOIC ACID INDUCED 1/TRANSCRIPTION FACTOR 20"/>
    <property type="match status" value="1"/>
</dbReference>
<accession>A0AAV7LYP4</accession>
<evidence type="ECO:0000256" key="1">
    <source>
        <dbReference type="ARBA" id="ARBA00022553"/>
    </source>
</evidence>
<dbReference type="PROSITE" id="PS51805">
    <property type="entry name" value="EPHD"/>
    <property type="match status" value="1"/>
</dbReference>
<feature type="region of interest" description="Disordered" evidence="5">
    <location>
        <begin position="182"/>
        <end position="210"/>
    </location>
</feature>
<feature type="compositionally biased region" description="Polar residues" evidence="5">
    <location>
        <begin position="1626"/>
        <end position="1636"/>
    </location>
</feature>
<feature type="region of interest" description="Disordered" evidence="5">
    <location>
        <begin position="1847"/>
        <end position="2061"/>
    </location>
</feature>
<dbReference type="InterPro" id="IPR034732">
    <property type="entry name" value="EPHD"/>
</dbReference>
<feature type="compositionally biased region" description="Basic and acidic residues" evidence="5">
    <location>
        <begin position="1984"/>
        <end position="1993"/>
    </location>
</feature>
<evidence type="ECO:0000313" key="8">
    <source>
        <dbReference type="Proteomes" id="UP001066276"/>
    </source>
</evidence>
<feature type="compositionally biased region" description="Polar residues" evidence="5">
    <location>
        <begin position="631"/>
        <end position="640"/>
    </location>
</feature>
<gene>
    <name evidence="7" type="ORF">NDU88_001801</name>
</gene>
<keyword evidence="4" id="KW-0862">Zinc</keyword>
<feature type="region of interest" description="Disordered" evidence="5">
    <location>
        <begin position="1626"/>
        <end position="1657"/>
    </location>
</feature>
<evidence type="ECO:0000259" key="6">
    <source>
        <dbReference type="PROSITE" id="PS51805"/>
    </source>
</evidence>
<feature type="compositionally biased region" description="Polar residues" evidence="5">
    <location>
        <begin position="448"/>
        <end position="475"/>
    </location>
</feature>
<feature type="compositionally biased region" description="Basic and acidic residues" evidence="5">
    <location>
        <begin position="1642"/>
        <end position="1651"/>
    </location>
</feature>
<feature type="compositionally biased region" description="Polar residues" evidence="5">
    <location>
        <begin position="217"/>
        <end position="228"/>
    </location>
</feature>
<evidence type="ECO:0000256" key="4">
    <source>
        <dbReference type="ARBA" id="ARBA00022833"/>
    </source>
</evidence>
<keyword evidence="2" id="KW-0479">Metal-binding</keyword>
<reference evidence="7" key="1">
    <citation type="journal article" date="2022" name="bioRxiv">
        <title>Sequencing and chromosome-scale assembly of the giantPleurodeles waltlgenome.</title>
        <authorList>
            <person name="Brown T."/>
            <person name="Elewa A."/>
            <person name="Iarovenko S."/>
            <person name="Subramanian E."/>
            <person name="Araus A.J."/>
            <person name="Petzold A."/>
            <person name="Susuki M."/>
            <person name="Suzuki K.-i.T."/>
            <person name="Hayashi T."/>
            <person name="Toyoda A."/>
            <person name="Oliveira C."/>
            <person name="Osipova E."/>
            <person name="Leigh N.D."/>
            <person name="Simon A."/>
            <person name="Yun M.H."/>
        </authorList>
    </citation>
    <scope>NUCLEOTIDE SEQUENCE</scope>
    <source>
        <strain evidence="7">20211129_DDA</strain>
        <tissue evidence="7">Liver</tissue>
    </source>
</reference>
<feature type="compositionally biased region" description="Low complexity" evidence="5">
    <location>
        <begin position="1852"/>
        <end position="1870"/>
    </location>
</feature>
<evidence type="ECO:0000313" key="7">
    <source>
        <dbReference type="EMBL" id="KAJ1096666.1"/>
    </source>
</evidence>
<evidence type="ECO:0000256" key="3">
    <source>
        <dbReference type="ARBA" id="ARBA00022771"/>
    </source>
</evidence>
<dbReference type="GO" id="GO:0006357">
    <property type="term" value="P:regulation of transcription by RNA polymerase II"/>
    <property type="evidence" value="ECO:0007669"/>
    <property type="project" value="TreeGrafter"/>
</dbReference>
<dbReference type="InterPro" id="IPR013083">
    <property type="entry name" value="Znf_RING/FYVE/PHD"/>
</dbReference>
<feature type="region of interest" description="Disordered" evidence="5">
    <location>
        <begin position="1803"/>
        <end position="1828"/>
    </location>
</feature>
<dbReference type="PANTHER" id="PTHR14955:SF6">
    <property type="entry name" value="RETINOIC ACID-INDUCED PROTEIN 1"/>
    <property type="match status" value="1"/>
</dbReference>
<dbReference type="Gene3D" id="3.30.40.10">
    <property type="entry name" value="Zinc/RING finger domain, C3HC4 (zinc finger)"/>
    <property type="match status" value="1"/>
</dbReference>
<feature type="compositionally biased region" description="Polar residues" evidence="5">
    <location>
        <begin position="11"/>
        <end position="22"/>
    </location>
</feature>
<keyword evidence="3" id="KW-0863">Zinc-finger</keyword>
<keyword evidence="1" id="KW-0597">Phosphoprotein</keyword>
<feature type="region of interest" description="Disordered" evidence="5">
    <location>
        <begin position="890"/>
        <end position="910"/>
    </location>
</feature>
<feature type="compositionally biased region" description="Low complexity" evidence="5">
    <location>
        <begin position="191"/>
        <end position="207"/>
    </location>
</feature>
<dbReference type="GO" id="GO:0005634">
    <property type="term" value="C:nucleus"/>
    <property type="evidence" value="ECO:0007669"/>
    <property type="project" value="TreeGrafter"/>
</dbReference>
<feature type="region of interest" description="Disordered" evidence="5">
    <location>
        <begin position="286"/>
        <end position="332"/>
    </location>
</feature>
<organism evidence="7 8">
    <name type="scientific">Pleurodeles waltl</name>
    <name type="common">Iberian ribbed newt</name>
    <dbReference type="NCBI Taxonomy" id="8319"/>
    <lineage>
        <taxon>Eukaryota</taxon>
        <taxon>Metazoa</taxon>
        <taxon>Chordata</taxon>
        <taxon>Craniata</taxon>
        <taxon>Vertebrata</taxon>
        <taxon>Euteleostomi</taxon>
        <taxon>Amphibia</taxon>
        <taxon>Batrachia</taxon>
        <taxon>Caudata</taxon>
        <taxon>Salamandroidea</taxon>
        <taxon>Salamandridae</taxon>
        <taxon>Pleurodelinae</taxon>
        <taxon>Pleurodeles</taxon>
    </lineage>
</organism>
<feature type="region of interest" description="Disordered" evidence="5">
    <location>
        <begin position="217"/>
        <end position="236"/>
    </location>
</feature>
<name>A0AAV7LYP4_PLEWA</name>
<feature type="region of interest" description="Disordered" evidence="5">
    <location>
        <begin position="1"/>
        <end position="36"/>
    </location>
</feature>
<evidence type="ECO:0000256" key="5">
    <source>
        <dbReference type="SAM" id="MobiDB-lite"/>
    </source>
</evidence>